<dbReference type="EMBL" id="LAYC01000001">
    <property type="protein sequence ID" value="KYK59094.1"/>
    <property type="molecule type" value="Genomic_DNA"/>
</dbReference>
<organism evidence="1 2">
    <name type="scientific">Drechmeria coniospora</name>
    <name type="common">Nematophagous fungus</name>
    <name type="synonym">Meria coniospora</name>
    <dbReference type="NCBI Taxonomy" id="98403"/>
    <lineage>
        <taxon>Eukaryota</taxon>
        <taxon>Fungi</taxon>
        <taxon>Dikarya</taxon>
        <taxon>Ascomycota</taxon>
        <taxon>Pezizomycotina</taxon>
        <taxon>Sordariomycetes</taxon>
        <taxon>Hypocreomycetidae</taxon>
        <taxon>Hypocreales</taxon>
        <taxon>Ophiocordycipitaceae</taxon>
        <taxon>Drechmeria</taxon>
    </lineage>
</organism>
<evidence type="ECO:0000313" key="2">
    <source>
        <dbReference type="Proteomes" id="UP000076580"/>
    </source>
</evidence>
<gene>
    <name evidence="1" type="ORF">DCS_00222</name>
</gene>
<keyword evidence="2" id="KW-1185">Reference proteome</keyword>
<evidence type="ECO:0000313" key="1">
    <source>
        <dbReference type="EMBL" id="KYK59094.1"/>
    </source>
</evidence>
<dbReference type="AlphaFoldDB" id="A0A151GPQ5"/>
<dbReference type="GeneID" id="63712865"/>
<dbReference type="RefSeq" id="XP_040658446.1">
    <property type="nucleotide sequence ID" value="XM_040797563.1"/>
</dbReference>
<protein>
    <submittedName>
        <fullName evidence="1">Uncharacterized protein</fullName>
    </submittedName>
</protein>
<sequence>MEAEALATSHDIKLLMANTLYEPAWANEWDRHFKANGTIDLRTWERYGMLSKHRRQRTAELGIEEARIHARRASTLTLYGEPV</sequence>
<accession>A0A151GPQ5</accession>
<comment type="caution">
    <text evidence="1">The sequence shown here is derived from an EMBL/GenBank/DDBJ whole genome shotgun (WGS) entry which is preliminary data.</text>
</comment>
<name>A0A151GPQ5_DRECN</name>
<dbReference type="Proteomes" id="UP000076580">
    <property type="component" value="Chromosome 01"/>
</dbReference>
<proteinExistence type="predicted"/>
<reference evidence="1 2" key="1">
    <citation type="journal article" date="2016" name="Sci. Rep.">
        <title>Insights into Adaptations to a Near-Obligate Nematode Endoparasitic Lifestyle from the Finished Genome of Drechmeria coniospora.</title>
        <authorList>
            <person name="Zhang L."/>
            <person name="Zhou Z."/>
            <person name="Guo Q."/>
            <person name="Fokkens L."/>
            <person name="Miskei M."/>
            <person name="Pocsi I."/>
            <person name="Zhang W."/>
            <person name="Chen M."/>
            <person name="Wang L."/>
            <person name="Sun Y."/>
            <person name="Donzelli B.G."/>
            <person name="Gibson D.M."/>
            <person name="Nelson D.R."/>
            <person name="Luo J.G."/>
            <person name="Rep M."/>
            <person name="Liu H."/>
            <person name="Yang S."/>
            <person name="Wang J."/>
            <person name="Krasnoff S.B."/>
            <person name="Xu Y."/>
            <person name="Molnar I."/>
            <person name="Lin M."/>
        </authorList>
    </citation>
    <scope>NUCLEOTIDE SEQUENCE [LARGE SCALE GENOMIC DNA]</scope>
    <source>
        <strain evidence="1 2">ARSEF 6962</strain>
    </source>
</reference>
<dbReference type="InParanoid" id="A0A151GPQ5"/>